<dbReference type="EC" id="2.7.7.19" evidence="5"/>
<keyword evidence="8" id="KW-0479">Metal-binding</keyword>
<evidence type="ECO:0000256" key="8">
    <source>
        <dbReference type="ARBA" id="ARBA00022723"/>
    </source>
</evidence>
<dbReference type="GO" id="GO:0005524">
    <property type="term" value="F:ATP binding"/>
    <property type="evidence" value="ECO:0007669"/>
    <property type="project" value="UniProtKB-KW"/>
</dbReference>
<dbReference type="GO" id="GO:0005634">
    <property type="term" value="C:nucleus"/>
    <property type="evidence" value="ECO:0007669"/>
    <property type="project" value="UniProtKB-SubCell"/>
</dbReference>
<dbReference type="InterPro" id="IPR040459">
    <property type="entry name" value="MJ1316"/>
</dbReference>
<comment type="similarity">
    <text evidence="4">Belongs to the poly(A) polymerase family.</text>
</comment>
<comment type="cofactor">
    <cofactor evidence="2">
        <name>Mg(2+)</name>
        <dbReference type="ChEBI" id="CHEBI:18420"/>
    </cofactor>
</comment>
<dbReference type="GO" id="GO:0031123">
    <property type="term" value="P:RNA 3'-end processing"/>
    <property type="evidence" value="ECO:0007669"/>
    <property type="project" value="InterPro"/>
</dbReference>
<keyword evidence="9" id="KW-0547">Nucleotide-binding</keyword>
<feature type="domain" description="Endonuclease/exonuclease/phosphatase" evidence="14">
    <location>
        <begin position="278"/>
        <end position="453"/>
    </location>
</feature>
<feature type="domain" description="Poly(A) polymerase nucleotidyltransferase" evidence="17">
    <location>
        <begin position="647"/>
        <end position="754"/>
    </location>
</feature>
<evidence type="ECO:0000259" key="14">
    <source>
        <dbReference type="Pfam" id="PF03372"/>
    </source>
</evidence>
<keyword evidence="19" id="KW-1185">Reference proteome</keyword>
<dbReference type="EMBL" id="KQ964246">
    <property type="protein sequence ID" value="KXJ95823.1"/>
    <property type="molecule type" value="Genomic_DNA"/>
</dbReference>
<dbReference type="InterPro" id="IPR011068">
    <property type="entry name" value="NuclTrfase_I-like_C"/>
</dbReference>
<evidence type="ECO:0000256" key="10">
    <source>
        <dbReference type="ARBA" id="ARBA00022840"/>
    </source>
</evidence>
<evidence type="ECO:0000256" key="3">
    <source>
        <dbReference type="ARBA" id="ARBA00004123"/>
    </source>
</evidence>
<dbReference type="InterPro" id="IPR043519">
    <property type="entry name" value="NT_sf"/>
</dbReference>
<evidence type="ECO:0000256" key="12">
    <source>
        <dbReference type="ARBA" id="ARBA00023242"/>
    </source>
</evidence>
<protein>
    <recommendedName>
        <fullName evidence="5">polynucleotide adenylyltransferase</fullName>
        <ecNumber evidence="5">2.7.7.19</ecNumber>
    </recommendedName>
</protein>
<dbReference type="Pfam" id="PF20750">
    <property type="entry name" value="PAP_NTPase"/>
    <property type="match status" value="1"/>
</dbReference>
<evidence type="ECO:0000313" key="19">
    <source>
        <dbReference type="Proteomes" id="UP000070501"/>
    </source>
</evidence>
<dbReference type="Pfam" id="PF04928">
    <property type="entry name" value="PAP_central"/>
    <property type="match status" value="1"/>
</dbReference>
<evidence type="ECO:0000259" key="16">
    <source>
        <dbReference type="Pfam" id="PF04928"/>
    </source>
</evidence>
<dbReference type="PANTHER" id="PTHR10682">
    <property type="entry name" value="POLY A POLYMERASE"/>
    <property type="match status" value="1"/>
</dbReference>
<organism evidence="18 19">
    <name type="scientific">Microdochium bolleyi</name>
    <dbReference type="NCBI Taxonomy" id="196109"/>
    <lineage>
        <taxon>Eukaryota</taxon>
        <taxon>Fungi</taxon>
        <taxon>Dikarya</taxon>
        <taxon>Ascomycota</taxon>
        <taxon>Pezizomycotina</taxon>
        <taxon>Sordariomycetes</taxon>
        <taxon>Xylariomycetidae</taxon>
        <taxon>Xylariales</taxon>
        <taxon>Microdochiaceae</taxon>
        <taxon>Microdochium</taxon>
    </lineage>
</organism>
<dbReference type="Gene3D" id="3.90.1140.10">
    <property type="entry name" value="Cyclic phosphodiesterase"/>
    <property type="match status" value="1"/>
</dbReference>
<evidence type="ECO:0000256" key="9">
    <source>
        <dbReference type="ARBA" id="ARBA00022741"/>
    </source>
</evidence>
<dbReference type="GO" id="GO:0006397">
    <property type="term" value="P:mRNA processing"/>
    <property type="evidence" value="ECO:0007669"/>
    <property type="project" value="UniProtKB-KW"/>
</dbReference>
<dbReference type="InParanoid" id="A0A136JF86"/>
<evidence type="ECO:0000256" key="4">
    <source>
        <dbReference type="ARBA" id="ARBA00010912"/>
    </source>
</evidence>
<dbReference type="PANTHER" id="PTHR10682:SF23">
    <property type="entry name" value="POLYNUCLEOTIDE ADENYLYLTRANSFERASE"/>
    <property type="match status" value="1"/>
</dbReference>
<accession>A0A136JF86</accession>
<evidence type="ECO:0000256" key="1">
    <source>
        <dbReference type="ARBA" id="ARBA00001936"/>
    </source>
</evidence>
<feature type="domain" description="MJ1316 RNA cyclic group end recognition" evidence="15">
    <location>
        <begin position="1249"/>
        <end position="1331"/>
    </location>
</feature>
<keyword evidence="12" id="KW-0539">Nucleus</keyword>
<dbReference type="GO" id="GO:1990817">
    <property type="term" value="F:poly(A) RNA polymerase activity"/>
    <property type="evidence" value="ECO:0007669"/>
    <property type="project" value="UniProtKB-EC"/>
</dbReference>
<gene>
    <name evidence="18" type="ORF">Micbo1qcDRAFT_157904</name>
</gene>
<evidence type="ECO:0000256" key="11">
    <source>
        <dbReference type="ARBA" id="ARBA00022842"/>
    </source>
</evidence>
<dbReference type="GO" id="GO:0003723">
    <property type="term" value="F:RNA binding"/>
    <property type="evidence" value="ECO:0007669"/>
    <property type="project" value="InterPro"/>
</dbReference>
<evidence type="ECO:0000256" key="13">
    <source>
        <dbReference type="SAM" id="MobiDB-lite"/>
    </source>
</evidence>
<evidence type="ECO:0000259" key="15">
    <source>
        <dbReference type="Pfam" id="PF04457"/>
    </source>
</evidence>
<dbReference type="SUPFAM" id="SSF55003">
    <property type="entry name" value="PAP/Archaeal CCA-adding enzyme, C-terminal domain"/>
    <property type="match status" value="1"/>
</dbReference>
<keyword evidence="7" id="KW-0808">Transferase</keyword>
<dbReference type="OrthoDB" id="10263155at2759"/>
<evidence type="ECO:0000313" key="18">
    <source>
        <dbReference type="EMBL" id="KXJ95823.1"/>
    </source>
</evidence>
<dbReference type="InterPro" id="IPR036691">
    <property type="entry name" value="Endo/exonu/phosph_ase_sf"/>
</dbReference>
<dbReference type="InterPro" id="IPR009097">
    <property type="entry name" value="Cyclic_Pdiesterase"/>
</dbReference>
<dbReference type="GO" id="GO:0046872">
    <property type="term" value="F:metal ion binding"/>
    <property type="evidence" value="ECO:0007669"/>
    <property type="project" value="UniProtKB-KW"/>
</dbReference>
<feature type="compositionally biased region" description="Acidic residues" evidence="13">
    <location>
        <begin position="1190"/>
        <end position="1217"/>
    </location>
</feature>
<feature type="region of interest" description="Disordered" evidence="13">
    <location>
        <begin position="1185"/>
        <end position="1246"/>
    </location>
</feature>
<dbReference type="Gene3D" id="1.10.1410.10">
    <property type="match status" value="1"/>
</dbReference>
<sequence length="1350" mass="148270">MAGSIDTTSQTTSVALTSYDTALCWIPDRSHWQSLDGLRSLYDKAHEKWPPHINLIYPFVAPESLESATADVIAGLRSWKSEHGSLPTISLNSTGVFPHRNDNTIYLTDNDDGRRQAVVKLRTAILESLLQKASDNFKMHMTIGQSQDLNSDSHHFLLQKAGLLPIKEWQMDRLHILVREKTPAGANTKAVNRMTTWGTIDLESMSVDNSPKSGLFYDNTKFGASNCDEDGETVLQPETDESAQQAHVFDEVTERWVADSVAATRTRQGAPAAALMIASYNVLAEFYYPVSFKRYPILINNILSRAARSDVLILQEVTDDFLTYLLGDSDIREQYAYVSHGPPHQNDLEPLPSHLNVVILSRFCFTWKRVTFRRKHKTSIVAQFPNLVNQAQGSAEPLVLATVHLTCGLTDASVTAKKLELQAVLRYLKERHPNNPWILAGDTNISTSAHTIDMARQKGAISSQTVAYLRDLEDQLFEAGLVDSWAAAKIQRGDGSLAMASNSAAHDDLSDDFEGEEGATFDPLRNNLAADIVGTGFNMRPQRYDRILVKGQNCFHITGFNMFGQELGLVGPDRPASDDTVATIHDETRPNGSTATTDAKSFGSDHWGIRCTLKISTAGSALGGSDTNARITPVEVVEAQGSLKDISALRSCLAAQNVLPSAKDTELRERALQLLKEVVLQVDSASATSSATETASTRGQPTFVLVPVGSYGLGVWTPSSDVDCLCIGPVSSKVFFSLAVQRLRKAEQQKRYQIERDDGVVTSAVRLVRRVNAHSGTMLELDVLGIKMDLQYCASAFIAETWPHATRVAPTDPTFQLSSQALAKLKPMRDCYYLRRTIPDFAAFRTAFLVVKLWARQRGIYSAKFGYLGGIHISIMLARVCKMLCHNAKGHSSGVSAATILVTFFSHYAGFDWQNSAVYDPFFHTESGSGRALRYIRTAREPLAILGWHGPALNVAAAASVPTANTIAEEFRRAAGRLAADGATWSDFLNAPLAGPDDAAQAAAPSMPPSIAVSTGADDFLASYKSYIKIEAQFWGVSLAKGTGFIGWLESRCTMLLVDVDRRVPGIHARIWPARFVSKENAAGNDHEEVSPSLQDYKGYYLAGLEPSNNHNHNNTTGSPEAAPAPQMTRDESKVALGALRTALGKFETQIRGDERFFDAKSCWMSASVVPRQDLGELRLDDREWGEYTIGDDDDDDDAEEEDEEDDEDELEDDEADGQTARSSRKKRGGGGASSSQLLPARPAYEGKFRPSADVISRLRWDPDLDSSEYVVGYEDRFLGIRERALDAWKSEQTDEEFIPQHRIVYFKKRGGGGGGGGADGGADDSIVWDRRTRRDEVFGSGVSSLSRSR</sequence>
<dbReference type="Gene3D" id="3.60.10.10">
    <property type="entry name" value="Endonuclease/exonuclease/phosphatase"/>
    <property type="match status" value="1"/>
</dbReference>
<dbReference type="Pfam" id="PF13563">
    <property type="entry name" value="2_5_RNA_ligase2"/>
    <property type="match status" value="1"/>
</dbReference>
<proteinExistence type="inferred from homology"/>
<dbReference type="SUPFAM" id="SSF81301">
    <property type="entry name" value="Nucleotidyltransferase"/>
    <property type="match status" value="1"/>
</dbReference>
<keyword evidence="11" id="KW-0460">Magnesium</keyword>
<dbReference type="InterPro" id="IPR005135">
    <property type="entry name" value="Endo/exonuclease/phosphatase"/>
</dbReference>
<evidence type="ECO:0000256" key="7">
    <source>
        <dbReference type="ARBA" id="ARBA00022679"/>
    </source>
</evidence>
<keyword evidence="6" id="KW-0507">mRNA processing</keyword>
<feature type="domain" description="Poly(A) polymerase central" evidence="16">
    <location>
        <begin position="844"/>
        <end position="923"/>
    </location>
</feature>
<dbReference type="Proteomes" id="UP000070501">
    <property type="component" value="Unassembled WGS sequence"/>
</dbReference>
<dbReference type="SUPFAM" id="SSF81631">
    <property type="entry name" value="PAP/OAS1 substrate-binding domain"/>
    <property type="match status" value="1"/>
</dbReference>
<name>A0A136JF86_9PEZI</name>
<comment type="subcellular location">
    <subcellularLocation>
        <location evidence="3">Nucleus</location>
    </subcellularLocation>
</comment>
<dbReference type="Pfam" id="PF03372">
    <property type="entry name" value="Exo_endo_phos"/>
    <property type="match status" value="1"/>
</dbReference>
<dbReference type="Gene3D" id="3.30.460.10">
    <property type="entry name" value="Beta Polymerase, domain 2"/>
    <property type="match status" value="1"/>
</dbReference>
<dbReference type="STRING" id="196109.A0A136JF86"/>
<evidence type="ECO:0000256" key="6">
    <source>
        <dbReference type="ARBA" id="ARBA00022664"/>
    </source>
</evidence>
<dbReference type="SUPFAM" id="SSF56219">
    <property type="entry name" value="DNase I-like"/>
    <property type="match status" value="1"/>
</dbReference>
<dbReference type="SUPFAM" id="SSF55144">
    <property type="entry name" value="LigT-like"/>
    <property type="match status" value="1"/>
</dbReference>
<evidence type="ECO:0000256" key="2">
    <source>
        <dbReference type="ARBA" id="ARBA00001946"/>
    </source>
</evidence>
<dbReference type="InterPro" id="IPR007012">
    <property type="entry name" value="PolA_pol_cen_dom"/>
</dbReference>
<evidence type="ECO:0000256" key="5">
    <source>
        <dbReference type="ARBA" id="ARBA00012388"/>
    </source>
</evidence>
<dbReference type="Pfam" id="PF04457">
    <property type="entry name" value="MJ1316"/>
    <property type="match status" value="1"/>
</dbReference>
<evidence type="ECO:0000259" key="17">
    <source>
        <dbReference type="Pfam" id="PF20750"/>
    </source>
</evidence>
<dbReference type="InterPro" id="IPR048840">
    <property type="entry name" value="PolA_pol_NTPase"/>
</dbReference>
<comment type="cofactor">
    <cofactor evidence="1">
        <name>Mn(2+)</name>
        <dbReference type="ChEBI" id="CHEBI:29035"/>
    </cofactor>
</comment>
<keyword evidence="10" id="KW-0067">ATP-binding</keyword>
<reference evidence="19" key="1">
    <citation type="submission" date="2016-02" db="EMBL/GenBank/DDBJ databases">
        <title>Draft genome sequence of Microdochium bolleyi, a fungal endophyte of beachgrass.</title>
        <authorList>
            <consortium name="DOE Joint Genome Institute"/>
            <person name="David A.S."/>
            <person name="May G."/>
            <person name="Haridas S."/>
            <person name="Lim J."/>
            <person name="Wang M."/>
            <person name="Labutti K."/>
            <person name="Lipzen A."/>
            <person name="Barry K."/>
            <person name="Grigoriev I.V."/>
        </authorList>
    </citation>
    <scope>NUCLEOTIDE SEQUENCE [LARGE SCALE GENOMIC DNA]</scope>
    <source>
        <strain evidence="19">J235TASD1</strain>
    </source>
</reference>